<evidence type="ECO:0000313" key="3">
    <source>
        <dbReference type="EMBL" id="LAC27029.1"/>
    </source>
</evidence>
<organism evidence="3">
    <name type="scientific">Hirondellea gigas</name>
    <dbReference type="NCBI Taxonomy" id="1518452"/>
    <lineage>
        <taxon>Eukaryota</taxon>
        <taxon>Metazoa</taxon>
        <taxon>Ecdysozoa</taxon>
        <taxon>Arthropoda</taxon>
        <taxon>Crustacea</taxon>
        <taxon>Multicrustacea</taxon>
        <taxon>Malacostraca</taxon>
        <taxon>Eumalacostraca</taxon>
        <taxon>Peracarida</taxon>
        <taxon>Amphipoda</taxon>
        <taxon>Amphilochidea</taxon>
        <taxon>Lysianassida</taxon>
        <taxon>Lysianassidira</taxon>
        <taxon>Lysianassoidea</taxon>
        <taxon>Lysianassidae</taxon>
        <taxon>Hirondellea</taxon>
    </lineage>
</organism>
<keyword evidence="2 3" id="KW-0812">Transmembrane</keyword>
<protein>
    <submittedName>
        <fullName evidence="3">Transmembrane protein 164-like</fullName>
    </submittedName>
</protein>
<feature type="transmembrane region" description="Helical" evidence="2">
    <location>
        <begin position="193"/>
        <end position="218"/>
    </location>
</feature>
<evidence type="ECO:0000256" key="1">
    <source>
        <dbReference type="SAM" id="MobiDB-lite"/>
    </source>
</evidence>
<name>A0A6A7G939_9CRUS</name>
<dbReference type="PANTHER" id="PTHR20948:SF2">
    <property type="entry name" value="TRANSMEMBRANE PROTEIN 164"/>
    <property type="match status" value="1"/>
</dbReference>
<keyword evidence="2" id="KW-0472">Membrane</keyword>
<evidence type="ECO:0000256" key="2">
    <source>
        <dbReference type="SAM" id="Phobius"/>
    </source>
</evidence>
<feature type="transmembrane region" description="Helical" evidence="2">
    <location>
        <begin position="81"/>
        <end position="99"/>
    </location>
</feature>
<dbReference type="InterPro" id="IPR026508">
    <property type="entry name" value="TMEM164"/>
</dbReference>
<feature type="compositionally biased region" description="Basic and acidic residues" evidence="1">
    <location>
        <begin position="320"/>
        <end position="334"/>
    </location>
</feature>
<feature type="region of interest" description="Disordered" evidence="1">
    <location>
        <begin position="409"/>
        <end position="432"/>
    </location>
</feature>
<feature type="region of interest" description="Disordered" evidence="1">
    <location>
        <begin position="370"/>
        <end position="394"/>
    </location>
</feature>
<reference evidence="3" key="1">
    <citation type="submission" date="2017-11" db="EMBL/GenBank/DDBJ databases">
        <title>The sensing device of the deep-sea amphipod.</title>
        <authorList>
            <person name="Kobayashi H."/>
            <person name="Nagahama T."/>
            <person name="Arai W."/>
            <person name="Sasagawa Y."/>
            <person name="Umeda M."/>
            <person name="Hayashi T."/>
            <person name="Nikaido I."/>
            <person name="Watanabe H."/>
            <person name="Oguri K."/>
            <person name="Kitazato H."/>
            <person name="Fujioka K."/>
            <person name="Kido Y."/>
            <person name="Takami H."/>
        </authorList>
    </citation>
    <scope>NUCLEOTIDE SEQUENCE</scope>
    <source>
        <tissue evidence="3">Whole body</tissue>
    </source>
</reference>
<dbReference type="Pfam" id="PF14808">
    <property type="entry name" value="TMEM164"/>
    <property type="match status" value="1"/>
</dbReference>
<dbReference type="AlphaFoldDB" id="A0A6A7G939"/>
<feature type="transmembrane region" description="Helical" evidence="2">
    <location>
        <begin position="238"/>
        <end position="266"/>
    </location>
</feature>
<feature type="compositionally biased region" description="Low complexity" evidence="1">
    <location>
        <begin position="370"/>
        <end position="380"/>
    </location>
</feature>
<keyword evidence="2" id="KW-1133">Transmembrane helix</keyword>
<dbReference type="PANTHER" id="PTHR20948">
    <property type="entry name" value="TRANSMEMBRANE PROTEIN 164"/>
    <property type="match status" value="1"/>
</dbReference>
<feature type="compositionally biased region" description="Polar residues" evidence="1">
    <location>
        <begin position="308"/>
        <end position="319"/>
    </location>
</feature>
<accession>A0A6A7G939</accession>
<feature type="region of interest" description="Disordered" evidence="1">
    <location>
        <begin position="301"/>
        <end position="352"/>
    </location>
</feature>
<proteinExistence type="evidence at transcript level"/>
<dbReference type="EMBL" id="IACT01007917">
    <property type="protein sequence ID" value="LAC27029.1"/>
    <property type="molecule type" value="mRNA"/>
</dbReference>
<sequence length="432" mass="47141">MGQFSRYTIPTALDWSYGGVNSSIPGNGGPECAAFLTLERRLLETVAACCLSIFYTCWSWRCMTLPAALPIIRQDRGGKRLLLVIVSLIFGMEIGFKFATKQLIYLLNPCHMTTALQIYLLAAPPSRFVTVLFRIHINYLNGAALAMLFPVTNSRLLPAEEEVYWIQHTLMFVTPYYLLRLGGVYTIEPLRDFSWSLFSTGLIFLYHFLPLQAIALAAEVNLNNMLCPAISDPFYGPHYRLVALLHQSMCIPFVAKTFCALATFFLTCCPLTKMKDHLGDDVSSSSVYKLHCTRLHNSSDGHHGNGAAIQQQRYSSVETTPEHSTDSAGEKGDASDGDNNQSAGAEDGEDVLVGGASGVRLRIVEASKWSSADAMDSSSAGTDRNQDVNGVKATGSSDLILPTLSNGCHHHQQSAVTDGNTEHAATDTASHS</sequence>